<keyword evidence="1" id="KW-1133">Transmembrane helix</keyword>
<evidence type="ECO:0000313" key="4">
    <source>
        <dbReference type="Proteomes" id="UP000262878"/>
    </source>
</evidence>
<sequence>MRNFFINLSDRSSRSLLLVSVPLYLALFIFFEGLGIKFDVSQWLFSISGHAWALKHNLITESVLHDGFRALNIVIVAGILIFYLSQWFKPLRVTSLVRLSQFIGALLLSFIVVNLMKGVTGMHCPWDLNMFGGRFDYQPLWLAASQPEPGRCFPAGHASIGYAWFSLFFYLRKDFPVIARKALIGSLLIGLLLGFAQQLRGAHFISDDITTAFICWVISALIFIGDKPNENR</sequence>
<protein>
    <submittedName>
        <fullName evidence="3">PAP2 family protein</fullName>
    </submittedName>
</protein>
<reference evidence="3 4" key="1">
    <citation type="journal article" date="2018" name="Nat. Biotechnol.">
        <title>A standardized bacterial taxonomy based on genome phylogeny substantially revises the tree of life.</title>
        <authorList>
            <person name="Parks D.H."/>
            <person name="Chuvochina M."/>
            <person name="Waite D.W."/>
            <person name="Rinke C."/>
            <person name="Skarshewski A."/>
            <person name="Chaumeil P.A."/>
            <person name="Hugenholtz P."/>
        </authorList>
    </citation>
    <scope>NUCLEOTIDE SEQUENCE [LARGE SCALE GENOMIC DNA]</scope>
    <source>
        <strain evidence="3">UBA9360</strain>
    </source>
</reference>
<organism evidence="3 4">
    <name type="scientific">Idiomarina baltica</name>
    <dbReference type="NCBI Taxonomy" id="190892"/>
    <lineage>
        <taxon>Bacteria</taxon>
        <taxon>Pseudomonadati</taxon>
        <taxon>Pseudomonadota</taxon>
        <taxon>Gammaproteobacteria</taxon>
        <taxon>Alteromonadales</taxon>
        <taxon>Idiomarinaceae</taxon>
        <taxon>Idiomarina</taxon>
    </lineage>
</organism>
<evidence type="ECO:0000259" key="2">
    <source>
        <dbReference type="Pfam" id="PF01569"/>
    </source>
</evidence>
<dbReference type="Proteomes" id="UP000262878">
    <property type="component" value="Unassembled WGS sequence"/>
</dbReference>
<evidence type="ECO:0000313" key="3">
    <source>
        <dbReference type="EMBL" id="HAR55613.1"/>
    </source>
</evidence>
<proteinExistence type="predicted"/>
<dbReference type="SUPFAM" id="SSF48317">
    <property type="entry name" value="Acid phosphatase/Vanadium-dependent haloperoxidase"/>
    <property type="match status" value="1"/>
</dbReference>
<feature type="transmembrane region" description="Helical" evidence="1">
    <location>
        <begin position="209"/>
        <end position="225"/>
    </location>
</feature>
<dbReference type="Gene3D" id="1.20.144.10">
    <property type="entry name" value="Phosphatidic acid phosphatase type 2/haloperoxidase"/>
    <property type="match status" value="1"/>
</dbReference>
<feature type="transmembrane region" description="Helical" evidence="1">
    <location>
        <begin position="67"/>
        <end position="84"/>
    </location>
</feature>
<name>A0A348WM51_9GAMM</name>
<dbReference type="AlphaFoldDB" id="A0A348WM51"/>
<feature type="transmembrane region" description="Helical" evidence="1">
    <location>
        <begin position="16"/>
        <end position="36"/>
    </location>
</feature>
<feature type="transmembrane region" description="Helical" evidence="1">
    <location>
        <begin position="178"/>
        <end position="197"/>
    </location>
</feature>
<dbReference type="STRING" id="314276.OS145_01417"/>
<accession>A0A348WM51</accession>
<dbReference type="Pfam" id="PF01569">
    <property type="entry name" value="PAP2"/>
    <property type="match status" value="1"/>
</dbReference>
<keyword evidence="1" id="KW-0812">Transmembrane</keyword>
<dbReference type="EMBL" id="DMUP01000048">
    <property type="protein sequence ID" value="HAR55613.1"/>
    <property type="molecule type" value="Genomic_DNA"/>
</dbReference>
<feature type="transmembrane region" description="Helical" evidence="1">
    <location>
        <begin position="96"/>
        <end position="116"/>
    </location>
</feature>
<comment type="caution">
    <text evidence="3">The sequence shown here is derived from an EMBL/GenBank/DDBJ whole genome shotgun (WGS) entry which is preliminary data.</text>
</comment>
<keyword evidence="1" id="KW-0472">Membrane</keyword>
<feature type="transmembrane region" description="Helical" evidence="1">
    <location>
        <begin position="153"/>
        <end position="171"/>
    </location>
</feature>
<dbReference type="InterPro" id="IPR036938">
    <property type="entry name" value="PAP2/HPO_sf"/>
</dbReference>
<gene>
    <name evidence="3" type="ORF">DCR58_02370</name>
</gene>
<evidence type="ECO:0000256" key="1">
    <source>
        <dbReference type="SAM" id="Phobius"/>
    </source>
</evidence>
<feature type="domain" description="Phosphatidic acid phosphatase type 2/haloperoxidase" evidence="2">
    <location>
        <begin position="101"/>
        <end position="224"/>
    </location>
</feature>
<dbReference type="InterPro" id="IPR000326">
    <property type="entry name" value="PAP2/HPO"/>
</dbReference>
<dbReference type="CDD" id="cd03396">
    <property type="entry name" value="PAP2_like_6"/>
    <property type="match status" value="1"/>
</dbReference>